<proteinExistence type="predicted"/>
<gene>
    <name evidence="1" type="ORF">RR48_03184</name>
</gene>
<organism evidence="1 2">
    <name type="scientific">Papilio machaon</name>
    <name type="common">Old World swallowtail butterfly</name>
    <dbReference type="NCBI Taxonomy" id="76193"/>
    <lineage>
        <taxon>Eukaryota</taxon>
        <taxon>Metazoa</taxon>
        <taxon>Ecdysozoa</taxon>
        <taxon>Arthropoda</taxon>
        <taxon>Hexapoda</taxon>
        <taxon>Insecta</taxon>
        <taxon>Pterygota</taxon>
        <taxon>Neoptera</taxon>
        <taxon>Endopterygota</taxon>
        <taxon>Lepidoptera</taxon>
        <taxon>Glossata</taxon>
        <taxon>Ditrysia</taxon>
        <taxon>Papilionoidea</taxon>
        <taxon>Papilionidae</taxon>
        <taxon>Papilioninae</taxon>
        <taxon>Papilio</taxon>
    </lineage>
</organism>
<dbReference type="EMBL" id="KQ460296">
    <property type="protein sequence ID" value="KPJ16267.1"/>
    <property type="molecule type" value="Genomic_DNA"/>
</dbReference>
<evidence type="ECO:0000313" key="2">
    <source>
        <dbReference type="Proteomes" id="UP000053240"/>
    </source>
</evidence>
<name>A0A0N1IAQ7_PAPMA</name>
<keyword evidence="2" id="KW-1185">Reference proteome</keyword>
<evidence type="ECO:0000313" key="1">
    <source>
        <dbReference type="EMBL" id="KPJ16267.1"/>
    </source>
</evidence>
<dbReference type="InParanoid" id="A0A0N1IAQ7"/>
<dbReference type="Proteomes" id="UP000053240">
    <property type="component" value="Unassembled WGS sequence"/>
</dbReference>
<sequence>MGENKDEPVEHIWISGRLNMTKDPNSDLVTYAWQNPITGKRIPDSKSEGEALFASFHADHRTLDPGTPCRHHKIATRPERMVTSDTSPYQDITLQPEVAVEHIWISGRLNMTKDPNSDLVTYAWQNPITGKRIPDSKSEGEALFASFHADHRTLDPGTPCRHHKIATRPERMVTSDTSPYQDITLQPEVGSSTYMLPWLDEEFSMDNPCLNLDRQDHLNGLVYGMSCDTPQYSICMIEKNPPKTGSKENMIEGNYST</sequence>
<dbReference type="AlphaFoldDB" id="A0A0N1IAQ7"/>
<protein>
    <submittedName>
        <fullName evidence="1">Uncharacterized protein</fullName>
    </submittedName>
</protein>
<accession>A0A0N1IAQ7</accession>
<reference evidence="1 2" key="1">
    <citation type="journal article" date="2015" name="Nat. Commun.">
        <title>Outbred genome sequencing and CRISPR/Cas9 gene editing in butterflies.</title>
        <authorList>
            <person name="Li X."/>
            <person name="Fan D."/>
            <person name="Zhang W."/>
            <person name="Liu G."/>
            <person name="Zhang L."/>
            <person name="Zhao L."/>
            <person name="Fang X."/>
            <person name="Chen L."/>
            <person name="Dong Y."/>
            <person name="Chen Y."/>
            <person name="Ding Y."/>
            <person name="Zhao R."/>
            <person name="Feng M."/>
            <person name="Zhu Y."/>
            <person name="Feng Y."/>
            <person name="Jiang X."/>
            <person name="Zhu D."/>
            <person name="Xiang H."/>
            <person name="Feng X."/>
            <person name="Li S."/>
            <person name="Wang J."/>
            <person name="Zhang G."/>
            <person name="Kronforst M.R."/>
            <person name="Wang W."/>
        </authorList>
    </citation>
    <scope>NUCLEOTIDE SEQUENCE [LARGE SCALE GENOMIC DNA]</scope>
    <source>
        <strain evidence="1">Ya'a_city_454_Pm</strain>
        <tissue evidence="1">Whole body</tissue>
    </source>
</reference>